<dbReference type="AlphaFoldDB" id="A0A4U1L2Q9"/>
<evidence type="ECO:0000313" key="9">
    <source>
        <dbReference type="Proteomes" id="UP000309138"/>
    </source>
</evidence>
<dbReference type="CDD" id="cd00075">
    <property type="entry name" value="HATPase"/>
    <property type="match status" value="1"/>
</dbReference>
<keyword evidence="4" id="KW-0808">Transferase</keyword>
<dbReference type="GO" id="GO:0000156">
    <property type="term" value="F:phosphorelay response regulator activity"/>
    <property type="evidence" value="ECO:0007669"/>
    <property type="project" value="TreeGrafter"/>
</dbReference>
<protein>
    <recommendedName>
        <fullName evidence="2">histidine kinase</fullName>
        <ecNumber evidence="2">2.7.13.3</ecNumber>
    </recommendedName>
</protein>
<dbReference type="PRINTS" id="PR00344">
    <property type="entry name" value="BCTRLSENSOR"/>
</dbReference>
<keyword evidence="6" id="KW-0812">Transmembrane</keyword>
<evidence type="ECO:0000256" key="6">
    <source>
        <dbReference type="SAM" id="Phobius"/>
    </source>
</evidence>
<dbReference type="SMART" id="SM00387">
    <property type="entry name" value="HATPase_c"/>
    <property type="match status" value="1"/>
</dbReference>
<dbReference type="Pfam" id="PF05227">
    <property type="entry name" value="CHASE3"/>
    <property type="match status" value="1"/>
</dbReference>
<dbReference type="EMBL" id="SWKR01000002">
    <property type="protein sequence ID" value="TKD51149.1"/>
    <property type="molecule type" value="Genomic_DNA"/>
</dbReference>
<dbReference type="SUPFAM" id="SSF55874">
    <property type="entry name" value="ATPase domain of HSP90 chaperone/DNA topoisomerase II/histidine kinase"/>
    <property type="match status" value="1"/>
</dbReference>
<dbReference type="GO" id="GO:0007234">
    <property type="term" value="P:osmosensory signaling via phosphorelay pathway"/>
    <property type="evidence" value="ECO:0007669"/>
    <property type="project" value="TreeGrafter"/>
</dbReference>
<reference evidence="8 9" key="1">
    <citation type="submission" date="2019-04" db="EMBL/GenBank/DDBJ databases">
        <authorList>
            <person name="Yang Y."/>
            <person name="Wei D."/>
        </authorList>
    </citation>
    <scope>NUCLEOTIDE SEQUENCE [LARGE SCALE GENOMIC DNA]</scope>
    <source>
        <strain evidence="8 9">L-1-4w-11</strain>
    </source>
</reference>
<dbReference type="Gene3D" id="3.30.565.10">
    <property type="entry name" value="Histidine kinase-like ATPase, C-terminal domain"/>
    <property type="match status" value="1"/>
</dbReference>
<evidence type="ECO:0000259" key="7">
    <source>
        <dbReference type="PROSITE" id="PS50109"/>
    </source>
</evidence>
<organism evidence="8 9">
    <name type="scientific">Sphingomonas baiyangensis</name>
    <dbReference type="NCBI Taxonomy" id="2572576"/>
    <lineage>
        <taxon>Bacteria</taxon>
        <taxon>Pseudomonadati</taxon>
        <taxon>Pseudomonadota</taxon>
        <taxon>Alphaproteobacteria</taxon>
        <taxon>Sphingomonadales</taxon>
        <taxon>Sphingomonadaceae</taxon>
        <taxon>Sphingomonas</taxon>
    </lineage>
</organism>
<dbReference type="GO" id="GO:0000155">
    <property type="term" value="F:phosphorelay sensor kinase activity"/>
    <property type="evidence" value="ECO:0007669"/>
    <property type="project" value="InterPro"/>
</dbReference>
<dbReference type="Pfam" id="PF00512">
    <property type="entry name" value="HisKA"/>
    <property type="match status" value="1"/>
</dbReference>
<dbReference type="CDD" id="cd00082">
    <property type="entry name" value="HisKA"/>
    <property type="match status" value="1"/>
</dbReference>
<dbReference type="CDD" id="cd19410">
    <property type="entry name" value="HK9-like_sensor"/>
    <property type="match status" value="1"/>
</dbReference>
<accession>A0A4U1L2Q9</accession>
<keyword evidence="6" id="KW-1133">Transmembrane helix</keyword>
<dbReference type="OrthoDB" id="9808408at2"/>
<evidence type="ECO:0000313" key="8">
    <source>
        <dbReference type="EMBL" id="TKD51149.1"/>
    </source>
</evidence>
<dbReference type="RefSeq" id="WP_136943097.1">
    <property type="nucleotide sequence ID" value="NZ_SWKR01000002.1"/>
</dbReference>
<dbReference type="Proteomes" id="UP000309138">
    <property type="component" value="Unassembled WGS sequence"/>
</dbReference>
<evidence type="ECO:0000256" key="3">
    <source>
        <dbReference type="ARBA" id="ARBA00022553"/>
    </source>
</evidence>
<dbReference type="Pfam" id="PF02518">
    <property type="entry name" value="HATPase_c"/>
    <property type="match status" value="1"/>
</dbReference>
<dbReference type="InterPro" id="IPR004358">
    <property type="entry name" value="Sig_transdc_His_kin-like_C"/>
</dbReference>
<evidence type="ECO:0000256" key="5">
    <source>
        <dbReference type="ARBA" id="ARBA00022777"/>
    </source>
</evidence>
<feature type="domain" description="Histidine kinase" evidence="7">
    <location>
        <begin position="260"/>
        <end position="495"/>
    </location>
</feature>
<keyword evidence="5 8" id="KW-0418">Kinase</keyword>
<dbReference type="InterPro" id="IPR036890">
    <property type="entry name" value="HATPase_C_sf"/>
</dbReference>
<name>A0A4U1L2Q9_9SPHN</name>
<evidence type="ECO:0000256" key="4">
    <source>
        <dbReference type="ARBA" id="ARBA00022679"/>
    </source>
</evidence>
<dbReference type="InterPro" id="IPR003594">
    <property type="entry name" value="HATPase_dom"/>
</dbReference>
<keyword evidence="6" id="KW-0472">Membrane</keyword>
<dbReference type="Gene3D" id="1.10.287.130">
    <property type="match status" value="1"/>
</dbReference>
<dbReference type="InterPro" id="IPR050351">
    <property type="entry name" value="BphY/WalK/GraS-like"/>
</dbReference>
<evidence type="ECO:0000256" key="1">
    <source>
        <dbReference type="ARBA" id="ARBA00000085"/>
    </source>
</evidence>
<feature type="transmembrane region" description="Helical" evidence="6">
    <location>
        <begin position="20"/>
        <end position="41"/>
    </location>
</feature>
<keyword evidence="9" id="KW-1185">Reference proteome</keyword>
<dbReference type="SUPFAM" id="SSF47384">
    <property type="entry name" value="Homodimeric domain of signal transducing histidine kinase"/>
    <property type="match status" value="1"/>
</dbReference>
<evidence type="ECO:0000256" key="2">
    <source>
        <dbReference type="ARBA" id="ARBA00012438"/>
    </source>
</evidence>
<dbReference type="InterPro" id="IPR005467">
    <property type="entry name" value="His_kinase_dom"/>
</dbReference>
<dbReference type="InterPro" id="IPR007891">
    <property type="entry name" value="CHASE3"/>
</dbReference>
<dbReference type="InterPro" id="IPR036097">
    <property type="entry name" value="HisK_dim/P_sf"/>
</dbReference>
<feature type="transmembrane region" description="Helical" evidence="6">
    <location>
        <begin position="191"/>
        <end position="216"/>
    </location>
</feature>
<dbReference type="EC" id="2.7.13.3" evidence="2"/>
<dbReference type="InterPro" id="IPR003661">
    <property type="entry name" value="HisK_dim/P_dom"/>
</dbReference>
<gene>
    <name evidence="8" type="ORF">FBR43_10560</name>
</gene>
<sequence length="499" mass="54749">MTSEPTDTARPATGLRMHILVGLLALGLLALASAVGVAIWAQQRAAQNGARVEHTLAVQELIQRVATYSERVETARRGYLLSAEPRFLAVFDRSATVLPAALARLETLTRDNPAQRRRVAALRQLDDVRTADLVRTVALVRSGQRAVAMTGFASDPATDATFRTRAIAAEMLAEERRLLAARNAEQQRSLWVLNAVFALVAVLLLAVVAGVAMILLRYTRALSATGRQLARLNSDLEGVVSERTAELQRANAEIQRFAYIVSHDLRSPLVNVMGFTAELDAARKTIADHLAKEFERDPDSRSPEVMLAVEEDLPEAIGFIRTSTQKMDRLINAILRLSREGRRRLTPEPLAMRALVGDIAATLHQRAADAGATIEVGDMPDIVSDRVAIEQILSNLVENAIKYGKPGRPTIVRVEGRRIGTRIAYDVIDNGRGIEPRDHERIFELFRRSGAQDRPGEGIGLAHVRALAYRLGGLIEVTSTLDEGSTFRLSLPHTLTQTE</sequence>
<dbReference type="PROSITE" id="PS50109">
    <property type="entry name" value="HIS_KIN"/>
    <property type="match status" value="1"/>
</dbReference>
<comment type="catalytic activity">
    <reaction evidence="1">
        <text>ATP + protein L-histidine = ADP + protein N-phospho-L-histidine.</text>
        <dbReference type="EC" id="2.7.13.3"/>
    </reaction>
</comment>
<dbReference type="SMART" id="SM00388">
    <property type="entry name" value="HisKA"/>
    <property type="match status" value="1"/>
</dbReference>
<dbReference type="GO" id="GO:0030295">
    <property type="term" value="F:protein kinase activator activity"/>
    <property type="evidence" value="ECO:0007669"/>
    <property type="project" value="TreeGrafter"/>
</dbReference>
<comment type="caution">
    <text evidence="8">The sequence shown here is derived from an EMBL/GenBank/DDBJ whole genome shotgun (WGS) entry which is preliminary data.</text>
</comment>
<dbReference type="PANTHER" id="PTHR42878">
    <property type="entry name" value="TWO-COMPONENT HISTIDINE KINASE"/>
    <property type="match status" value="1"/>
</dbReference>
<dbReference type="PANTHER" id="PTHR42878:SF15">
    <property type="entry name" value="BACTERIOPHYTOCHROME"/>
    <property type="match status" value="1"/>
</dbReference>
<keyword evidence="3" id="KW-0597">Phosphoprotein</keyword>
<proteinExistence type="predicted"/>